<keyword evidence="2" id="KW-1003">Cell membrane</keyword>
<feature type="transmembrane region" description="Helical" evidence="7">
    <location>
        <begin position="326"/>
        <end position="344"/>
    </location>
</feature>
<feature type="transmembrane region" description="Helical" evidence="7">
    <location>
        <begin position="26"/>
        <end position="48"/>
    </location>
</feature>
<sequence length="831" mass="94449">MNVSNNSYIHKVSKNIIKNNKGRTKITILAIMLTCILFTTLFLVVFGIEKSMEFQTMKSIGTISHGAFKDVTDEDIEILSKDKEIISFSKRTMVGIMQKNKIYAEVSYQDEQGMEWSIFENVKGRYPQNIDEVFVDTQTLKALGYSGELGEEIQIDFDIIKKSTSEILGHKKATFRVVGTYTQPIDSNVQIGQVYVSKDYVESVDLPDRNNEMGVNFSNSWRIKDKLTRVANRNGYEVIENLEDNTHGNTIRIGVNFAYFSNNSNFDFLELVVPTVVLILVVMLAGYLLISNIFMIGIIQDIQVYGLLKTVGMTSRQIRKVVNKQGIYLSVPAIVVGNFVGINLGSKLLEKVLSSNEMLANIKIGSRLMLFIVVLSAIFSLITVFISCLKPVRAVSKISPIDSVKFQEKFEIKKVKSNKFSIAKLAMRQVFSKKIRFASIILSISLSAVILNSVFLYTKSIDMEKGVSDVIRTDYNVANPRYFRYMYLGSEESLNREYIEKIKSESSFKEGGAIYSYGSGFDYPKLKIDGVKCNPIIFGMDDYILNKQSLIDGELNQTKWDTGKYAYVGEDEQTAYKSKINVGDRLLINFDGKEIEVEVLGKIRHDFSNGLRYRKVVFESGNYQNSGGEKELNEEYIYLSSNVYTELFGSSEIMSYGFDVENSEQDKMNSLLNELELNSDFQYDSRQRQIDSLVKFKDMIEFAGYSIASILFIIGVLNFINIISTDIVMNKSNLAVFEALGMTKKQSQYYLVVKSLMYSLNGFILSIVLKVVLDKFILEKLINSATWTTYRFGLKPILYINTANILIGIAFTILFYNLQRKNSLIERINRS</sequence>
<dbReference type="STRING" id="573058.SAMN00017477_1725"/>
<dbReference type="GO" id="GO:0022857">
    <property type="term" value="F:transmembrane transporter activity"/>
    <property type="evidence" value="ECO:0007669"/>
    <property type="project" value="TreeGrafter"/>
</dbReference>
<dbReference type="OrthoDB" id="1694171at2"/>
<comment type="similarity">
    <text evidence="6">Belongs to the ABC-4 integral membrane protein family.</text>
</comment>
<keyword evidence="5 7" id="KW-0472">Membrane</keyword>
<protein>
    <submittedName>
        <fullName evidence="9">ABC-type transport system, involved in lipoprotein release, permease component</fullName>
    </submittedName>
</protein>
<dbReference type="GO" id="GO:0005886">
    <property type="term" value="C:plasma membrane"/>
    <property type="evidence" value="ECO:0007669"/>
    <property type="project" value="UniProtKB-SubCell"/>
</dbReference>
<feature type="transmembrane region" description="Helical" evidence="7">
    <location>
        <begin position="749"/>
        <end position="773"/>
    </location>
</feature>
<evidence type="ECO:0000256" key="4">
    <source>
        <dbReference type="ARBA" id="ARBA00022989"/>
    </source>
</evidence>
<keyword evidence="4 7" id="KW-1133">Transmembrane helix</keyword>
<evidence type="ECO:0000313" key="10">
    <source>
        <dbReference type="Proteomes" id="UP000192368"/>
    </source>
</evidence>
<feature type="transmembrane region" description="Helical" evidence="7">
    <location>
        <begin position="364"/>
        <end position="389"/>
    </location>
</feature>
<dbReference type="InterPro" id="IPR050250">
    <property type="entry name" value="Macrolide_Exporter_MacB"/>
</dbReference>
<evidence type="ECO:0000256" key="2">
    <source>
        <dbReference type="ARBA" id="ARBA00022475"/>
    </source>
</evidence>
<evidence type="ECO:0000256" key="7">
    <source>
        <dbReference type="SAM" id="Phobius"/>
    </source>
</evidence>
<dbReference type="AlphaFoldDB" id="A0A1W1VCK5"/>
<comment type="subcellular location">
    <subcellularLocation>
        <location evidence="1">Cell membrane</location>
        <topology evidence="1">Multi-pass membrane protein</topology>
    </subcellularLocation>
</comment>
<reference evidence="10" key="1">
    <citation type="submission" date="2017-04" db="EMBL/GenBank/DDBJ databases">
        <authorList>
            <person name="Varghese N."/>
            <person name="Submissions S."/>
        </authorList>
    </citation>
    <scope>NUCLEOTIDE SEQUENCE [LARGE SCALE GENOMIC DNA]</scope>
    <source>
        <strain evidence="10">DSM 20463</strain>
    </source>
</reference>
<organism evidence="9 10">
    <name type="scientific">Peptoniphilus asaccharolyticus DSM 20463</name>
    <dbReference type="NCBI Taxonomy" id="573058"/>
    <lineage>
        <taxon>Bacteria</taxon>
        <taxon>Bacillati</taxon>
        <taxon>Bacillota</taxon>
        <taxon>Tissierellia</taxon>
        <taxon>Tissierellales</taxon>
        <taxon>Peptoniphilaceae</taxon>
        <taxon>Peptoniphilus</taxon>
    </lineage>
</organism>
<dbReference type="PANTHER" id="PTHR30572:SF4">
    <property type="entry name" value="ABC TRANSPORTER PERMEASE YTRF"/>
    <property type="match status" value="1"/>
</dbReference>
<feature type="transmembrane region" description="Helical" evidence="7">
    <location>
        <begin position="437"/>
        <end position="457"/>
    </location>
</feature>
<keyword evidence="9" id="KW-0449">Lipoprotein</keyword>
<feature type="transmembrane region" description="Helical" evidence="7">
    <location>
        <begin position="797"/>
        <end position="818"/>
    </location>
</feature>
<feature type="transmembrane region" description="Helical" evidence="7">
    <location>
        <begin position="271"/>
        <end position="290"/>
    </location>
</feature>
<proteinExistence type="inferred from homology"/>
<dbReference type="RefSeq" id="WP_084231265.1">
    <property type="nucleotide sequence ID" value="NZ_FWWR01000011.1"/>
</dbReference>
<feature type="domain" description="ABC3 transporter permease C-terminal" evidence="8">
    <location>
        <begin position="277"/>
        <end position="398"/>
    </location>
</feature>
<dbReference type="Pfam" id="PF02687">
    <property type="entry name" value="FtsX"/>
    <property type="match status" value="2"/>
</dbReference>
<keyword evidence="3 7" id="KW-0812">Transmembrane</keyword>
<evidence type="ECO:0000256" key="3">
    <source>
        <dbReference type="ARBA" id="ARBA00022692"/>
    </source>
</evidence>
<evidence type="ECO:0000256" key="5">
    <source>
        <dbReference type="ARBA" id="ARBA00023136"/>
    </source>
</evidence>
<gene>
    <name evidence="9" type="ORF">SAMN00017477_1725</name>
</gene>
<feature type="domain" description="ABC3 transporter permease C-terminal" evidence="8">
    <location>
        <begin position="706"/>
        <end position="817"/>
    </location>
</feature>
<dbReference type="PANTHER" id="PTHR30572">
    <property type="entry name" value="MEMBRANE COMPONENT OF TRANSPORTER-RELATED"/>
    <property type="match status" value="1"/>
</dbReference>
<evidence type="ECO:0000256" key="6">
    <source>
        <dbReference type="ARBA" id="ARBA00038076"/>
    </source>
</evidence>
<keyword evidence="10" id="KW-1185">Reference proteome</keyword>
<evidence type="ECO:0000256" key="1">
    <source>
        <dbReference type="ARBA" id="ARBA00004651"/>
    </source>
</evidence>
<dbReference type="InterPro" id="IPR003838">
    <property type="entry name" value="ABC3_permease_C"/>
</dbReference>
<evidence type="ECO:0000259" key="8">
    <source>
        <dbReference type="Pfam" id="PF02687"/>
    </source>
</evidence>
<name>A0A1W1VCK5_PEPAS</name>
<accession>A0A1W1VCK5</accession>
<dbReference type="Proteomes" id="UP000192368">
    <property type="component" value="Unassembled WGS sequence"/>
</dbReference>
<feature type="transmembrane region" description="Helical" evidence="7">
    <location>
        <begin position="702"/>
        <end position="728"/>
    </location>
</feature>
<dbReference type="EMBL" id="FWWR01000011">
    <property type="protein sequence ID" value="SMB90953.1"/>
    <property type="molecule type" value="Genomic_DNA"/>
</dbReference>
<evidence type="ECO:0000313" key="9">
    <source>
        <dbReference type="EMBL" id="SMB90953.1"/>
    </source>
</evidence>